<accession>A0ABY7CEN9</accession>
<dbReference type="EMBL" id="CP110421">
    <property type="protein sequence ID" value="WAQ81297.1"/>
    <property type="molecule type" value="Genomic_DNA"/>
</dbReference>
<gene>
    <name evidence="2" type="ORF">PtA15_1A637</name>
</gene>
<dbReference type="RefSeq" id="XP_053016852.1">
    <property type="nucleotide sequence ID" value="XM_053165685.1"/>
</dbReference>
<dbReference type="GeneID" id="77806580"/>
<proteinExistence type="predicted"/>
<keyword evidence="3" id="KW-1185">Reference proteome</keyword>
<evidence type="ECO:0000256" key="1">
    <source>
        <dbReference type="SAM" id="MobiDB-lite"/>
    </source>
</evidence>
<organism evidence="2 3">
    <name type="scientific">Puccinia triticina</name>
    <dbReference type="NCBI Taxonomy" id="208348"/>
    <lineage>
        <taxon>Eukaryota</taxon>
        <taxon>Fungi</taxon>
        <taxon>Dikarya</taxon>
        <taxon>Basidiomycota</taxon>
        <taxon>Pucciniomycotina</taxon>
        <taxon>Pucciniomycetes</taxon>
        <taxon>Pucciniales</taxon>
        <taxon>Pucciniaceae</taxon>
        <taxon>Puccinia</taxon>
    </lineage>
</organism>
<name>A0ABY7CEN9_9BASI</name>
<evidence type="ECO:0000313" key="2">
    <source>
        <dbReference type="EMBL" id="WAQ81297.1"/>
    </source>
</evidence>
<evidence type="ECO:0000313" key="3">
    <source>
        <dbReference type="Proteomes" id="UP001164743"/>
    </source>
</evidence>
<sequence length="115" mass="12812">MSQMYSTTRSWKVPGKCSVSCPDGYTREKVAGGLKQVQELDPGTSSKRIMPSRAAKICPLPQLPLFLHHSLTLPTSSFSCIDWTRHSQDDSRLGEEKNARKDRGCSPITLQASRF</sequence>
<protein>
    <submittedName>
        <fullName evidence="2">Uncharacterized protein</fullName>
    </submittedName>
</protein>
<reference evidence="2" key="1">
    <citation type="submission" date="2022-10" db="EMBL/GenBank/DDBJ databases">
        <title>Puccinia triticina Genome sequencing and assembly.</title>
        <authorList>
            <person name="Li C."/>
        </authorList>
    </citation>
    <scope>NUCLEOTIDE SEQUENCE</scope>
    <source>
        <strain evidence="2">Pt15</strain>
    </source>
</reference>
<feature type="compositionally biased region" description="Basic and acidic residues" evidence="1">
    <location>
        <begin position="87"/>
        <end position="104"/>
    </location>
</feature>
<dbReference type="Proteomes" id="UP001164743">
    <property type="component" value="Chromosome 1A"/>
</dbReference>
<feature type="region of interest" description="Disordered" evidence="1">
    <location>
        <begin position="87"/>
        <end position="115"/>
    </location>
</feature>